<keyword evidence="5" id="KW-1185">Reference proteome</keyword>
<name>A0AAV0WA14_9HEMI</name>
<comment type="similarity">
    <text evidence="1">Belongs to the peptidase C1 family.</text>
</comment>
<evidence type="ECO:0000256" key="1">
    <source>
        <dbReference type="ARBA" id="ARBA00008455"/>
    </source>
</evidence>
<gene>
    <name evidence="4" type="ORF">MEUPH1_LOCUS8825</name>
</gene>
<dbReference type="EMBL" id="CARXXK010000002">
    <property type="protein sequence ID" value="CAI6352607.1"/>
    <property type="molecule type" value="Genomic_DNA"/>
</dbReference>
<dbReference type="InterPro" id="IPR013128">
    <property type="entry name" value="Peptidase_C1A"/>
</dbReference>
<evidence type="ECO:0000259" key="3">
    <source>
        <dbReference type="SMART" id="SM00645"/>
    </source>
</evidence>
<dbReference type="GO" id="GO:0006508">
    <property type="term" value="P:proteolysis"/>
    <property type="evidence" value="ECO:0007669"/>
    <property type="project" value="InterPro"/>
</dbReference>
<dbReference type="Pfam" id="PF00112">
    <property type="entry name" value="Peptidase_C1"/>
    <property type="match status" value="1"/>
</dbReference>
<sequence>MAKILFLASIMLLSFYLTEQTIISDVGTIMLEVGENVDKNARNPRYVLDTKVHKEFDARKRWPKCKTIGEVLNDGNNLYSWAYANAAIFSDRKCIATNGVFNQFLSTEELISCSGIKAIENGISKGGVDQLRVWEYFKSHGLVSGGKYNTDDGCQPSKILPIGNLPTTLYKPECKNRCYGNKTIDYNHDHSKVSHKYKISYEDIQKEVQNYGPVSVQFFLYYDFYLYRNGVYSKTENSKFVRWQYAKLIGWGVENGVDYWLLVNSWGKEWGQNGLFKIKRGTNECSIETAIYAGEPERK</sequence>
<evidence type="ECO:0000313" key="4">
    <source>
        <dbReference type="EMBL" id="CAI6352607.1"/>
    </source>
</evidence>
<dbReference type="PANTHER" id="PTHR12411">
    <property type="entry name" value="CYSTEINE PROTEASE FAMILY C1-RELATED"/>
    <property type="match status" value="1"/>
</dbReference>
<accession>A0AAV0WA14</accession>
<dbReference type="SMART" id="SM00645">
    <property type="entry name" value="Pept_C1"/>
    <property type="match status" value="1"/>
</dbReference>
<keyword evidence="2" id="KW-0732">Signal</keyword>
<dbReference type="Gene3D" id="3.90.70.10">
    <property type="entry name" value="Cysteine proteinases"/>
    <property type="match status" value="1"/>
</dbReference>
<comment type="caution">
    <text evidence="4">The sequence shown here is derived from an EMBL/GenBank/DDBJ whole genome shotgun (WGS) entry which is preliminary data.</text>
</comment>
<evidence type="ECO:0000256" key="2">
    <source>
        <dbReference type="SAM" id="SignalP"/>
    </source>
</evidence>
<feature type="signal peptide" evidence="2">
    <location>
        <begin position="1"/>
        <end position="20"/>
    </location>
</feature>
<dbReference type="InterPro" id="IPR038765">
    <property type="entry name" value="Papain-like_cys_pep_sf"/>
</dbReference>
<organism evidence="4 5">
    <name type="scientific">Macrosiphum euphorbiae</name>
    <name type="common">potato aphid</name>
    <dbReference type="NCBI Taxonomy" id="13131"/>
    <lineage>
        <taxon>Eukaryota</taxon>
        <taxon>Metazoa</taxon>
        <taxon>Ecdysozoa</taxon>
        <taxon>Arthropoda</taxon>
        <taxon>Hexapoda</taxon>
        <taxon>Insecta</taxon>
        <taxon>Pterygota</taxon>
        <taxon>Neoptera</taxon>
        <taxon>Paraneoptera</taxon>
        <taxon>Hemiptera</taxon>
        <taxon>Sternorrhyncha</taxon>
        <taxon>Aphidomorpha</taxon>
        <taxon>Aphidoidea</taxon>
        <taxon>Aphididae</taxon>
        <taxon>Macrosiphini</taxon>
        <taxon>Macrosiphum</taxon>
    </lineage>
</organism>
<feature type="chain" id="PRO_5043505413" description="Peptidase C1A papain C-terminal domain-containing protein" evidence="2">
    <location>
        <begin position="21"/>
        <end position="299"/>
    </location>
</feature>
<protein>
    <recommendedName>
        <fullName evidence="3">Peptidase C1A papain C-terminal domain-containing protein</fullName>
    </recommendedName>
</protein>
<feature type="domain" description="Peptidase C1A papain C-terminal" evidence="3">
    <location>
        <begin position="52"/>
        <end position="295"/>
    </location>
</feature>
<dbReference type="InterPro" id="IPR000668">
    <property type="entry name" value="Peptidase_C1A_C"/>
</dbReference>
<evidence type="ECO:0000313" key="5">
    <source>
        <dbReference type="Proteomes" id="UP001160148"/>
    </source>
</evidence>
<dbReference type="Proteomes" id="UP001160148">
    <property type="component" value="Unassembled WGS sequence"/>
</dbReference>
<reference evidence="4 5" key="1">
    <citation type="submission" date="2023-01" db="EMBL/GenBank/DDBJ databases">
        <authorList>
            <person name="Whitehead M."/>
        </authorList>
    </citation>
    <scope>NUCLEOTIDE SEQUENCE [LARGE SCALE GENOMIC DNA]</scope>
</reference>
<dbReference type="GO" id="GO:0008234">
    <property type="term" value="F:cysteine-type peptidase activity"/>
    <property type="evidence" value="ECO:0007669"/>
    <property type="project" value="InterPro"/>
</dbReference>
<dbReference type="SUPFAM" id="SSF54001">
    <property type="entry name" value="Cysteine proteinases"/>
    <property type="match status" value="1"/>
</dbReference>
<dbReference type="AlphaFoldDB" id="A0AAV0WA14"/>
<proteinExistence type="inferred from homology"/>